<dbReference type="PANTHER" id="PTHR34219:SF5">
    <property type="entry name" value="BLR4505 PROTEIN"/>
    <property type="match status" value="1"/>
</dbReference>
<protein>
    <recommendedName>
        <fullName evidence="4">PepSY domain-containing protein</fullName>
    </recommendedName>
</protein>
<feature type="transmembrane region" description="Helical" evidence="1">
    <location>
        <begin position="149"/>
        <end position="169"/>
    </location>
</feature>
<feature type="transmembrane region" description="Helical" evidence="1">
    <location>
        <begin position="12"/>
        <end position="34"/>
    </location>
</feature>
<comment type="caution">
    <text evidence="2">The sequence shown here is derived from an EMBL/GenBank/DDBJ whole genome shotgun (WGS) entry which is preliminary data.</text>
</comment>
<dbReference type="Proteomes" id="UP000284006">
    <property type="component" value="Unassembled WGS sequence"/>
</dbReference>
<feature type="transmembrane region" description="Helical" evidence="1">
    <location>
        <begin position="195"/>
        <end position="216"/>
    </location>
</feature>
<keyword evidence="3" id="KW-1185">Reference proteome</keyword>
<dbReference type="InterPro" id="IPR005625">
    <property type="entry name" value="PepSY-ass_TM"/>
</dbReference>
<evidence type="ECO:0000313" key="3">
    <source>
        <dbReference type="Proteomes" id="UP000284006"/>
    </source>
</evidence>
<reference evidence="2 3" key="1">
    <citation type="submission" date="2018-09" db="EMBL/GenBank/DDBJ databases">
        <authorList>
            <person name="Zhu H."/>
        </authorList>
    </citation>
    <scope>NUCLEOTIDE SEQUENCE [LARGE SCALE GENOMIC DNA]</scope>
    <source>
        <strain evidence="2 3">K1S02-61</strain>
    </source>
</reference>
<gene>
    <name evidence="2" type="ORF">D3872_15795</name>
</gene>
<dbReference type="PANTHER" id="PTHR34219">
    <property type="entry name" value="IRON-REGULATED INNER MEMBRANE PROTEIN-RELATED"/>
    <property type="match status" value="1"/>
</dbReference>
<dbReference type="Pfam" id="PF03929">
    <property type="entry name" value="PepSY_TM"/>
    <property type="match status" value="1"/>
</dbReference>
<keyword evidence="1" id="KW-0812">Transmembrane</keyword>
<organism evidence="2 3">
    <name type="scientific">Massilia cavernae</name>
    <dbReference type="NCBI Taxonomy" id="2320864"/>
    <lineage>
        <taxon>Bacteria</taxon>
        <taxon>Pseudomonadati</taxon>
        <taxon>Pseudomonadota</taxon>
        <taxon>Betaproteobacteria</taxon>
        <taxon>Burkholderiales</taxon>
        <taxon>Oxalobacteraceae</taxon>
        <taxon>Telluria group</taxon>
        <taxon>Massilia</taxon>
    </lineage>
</organism>
<evidence type="ECO:0000256" key="1">
    <source>
        <dbReference type="SAM" id="Phobius"/>
    </source>
</evidence>
<dbReference type="AlphaFoldDB" id="A0A418XR34"/>
<feature type="transmembrane region" description="Helical" evidence="1">
    <location>
        <begin position="341"/>
        <end position="361"/>
    </location>
</feature>
<dbReference type="RefSeq" id="WP_119811706.1">
    <property type="nucleotide sequence ID" value="NZ_QYUP01000123.1"/>
</dbReference>
<evidence type="ECO:0008006" key="4">
    <source>
        <dbReference type="Google" id="ProtNLM"/>
    </source>
</evidence>
<sequence length="378" mass="41038">MNIRGLPLLAHRYLGLALLLFVCSAGLTGSLLVFRHELDYALNADVVRVQAGGKRLTVAEMVIALAIQRPGASVEQFVVGKGPDRAWLFTLAGHRNGQAVVTDVWIDPYTGRITGQRNPTETGLDRRHLMTTIWKWHSSLLMGTGGKTLGGILAILWVGLSCIGVYLALQRGLRNALRIKANGSGFRAIYDGHRAVGLATVLILSASLLTAINLALPDASRQLISALASTRPRLPQSLPDRPERETRIEFENALEIGRRAMPDAVLTGLVAYHGKGVYLVRFRTAGDIAVTHGTGRVIVDMADGTVLHRESAADTGAPGNTLITWMYPLHSGQAFGTPGRLFIMAVGLVPVLLSLTGFWIWRQKRRNLKPGSALQRSR</sequence>
<proteinExistence type="predicted"/>
<evidence type="ECO:0000313" key="2">
    <source>
        <dbReference type="EMBL" id="RJG14876.1"/>
    </source>
</evidence>
<dbReference type="EMBL" id="QYUP01000123">
    <property type="protein sequence ID" value="RJG14876.1"/>
    <property type="molecule type" value="Genomic_DNA"/>
</dbReference>
<keyword evidence="1" id="KW-1133">Transmembrane helix</keyword>
<keyword evidence="1" id="KW-0472">Membrane</keyword>
<accession>A0A418XR34</accession>
<dbReference type="OrthoDB" id="7238323at2"/>
<name>A0A418XR34_9BURK</name>